<protein>
    <recommendedName>
        <fullName evidence="4">Inositol monophosphatase</fullName>
    </recommendedName>
</protein>
<evidence type="ECO:0000313" key="3">
    <source>
        <dbReference type="EMBL" id="HHR95771.1"/>
    </source>
</evidence>
<keyword evidence="1" id="KW-0479">Metal-binding</keyword>
<dbReference type="GO" id="GO:0008934">
    <property type="term" value="F:inositol monophosphate 1-phosphatase activity"/>
    <property type="evidence" value="ECO:0007669"/>
    <property type="project" value="TreeGrafter"/>
</dbReference>
<dbReference type="SUPFAM" id="SSF56655">
    <property type="entry name" value="Carbohydrate phosphatase"/>
    <property type="match status" value="1"/>
</dbReference>
<feature type="binding site" evidence="1">
    <location>
        <position position="214"/>
    </location>
    <ligand>
        <name>Mg(2+)</name>
        <dbReference type="ChEBI" id="CHEBI:18420"/>
        <label>1</label>
        <note>catalytic</note>
    </ligand>
</feature>
<dbReference type="PANTHER" id="PTHR20854">
    <property type="entry name" value="INOSITOL MONOPHOSPHATASE"/>
    <property type="match status" value="1"/>
</dbReference>
<feature type="binding site" evidence="1">
    <location>
        <position position="68"/>
    </location>
    <ligand>
        <name>Mg(2+)</name>
        <dbReference type="ChEBI" id="CHEBI:18420"/>
        <label>1</label>
        <note>catalytic</note>
    </ligand>
</feature>
<keyword evidence="1" id="KW-0460">Magnesium</keyword>
<evidence type="ECO:0000313" key="2">
    <source>
        <dbReference type="EMBL" id="HHP82014.1"/>
    </source>
</evidence>
<comment type="cofactor">
    <cofactor evidence="1">
        <name>Mg(2+)</name>
        <dbReference type="ChEBI" id="CHEBI:18420"/>
    </cofactor>
</comment>
<evidence type="ECO:0000256" key="1">
    <source>
        <dbReference type="PIRSR" id="PIRSR600760-2"/>
    </source>
</evidence>
<dbReference type="InterPro" id="IPR000760">
    <property type="entry name" value="Inositol_monophosphatase-like"/>
</dbReference>
<dbReference type="GO" id="GO:0007165">
    <property type="term" value="P:signal transduction"/>
    <property type="evidence" value="ECO:0007669"/>
    <property type="project" value="TreeGrafter"/>
</dbReference>
<gene>
    <name evidence="3" type="ORF">ENL47_02865</name>
    <name evidence="2" type="ORF">ENM84_05035</name>
</gene>
<dbReference type="Pfam" id="PF00459">
    <property type="entry name" value="Inositol_P"/>
    <property type="match status" value="1"/>
</dbReference>
<proteinExistence type="predicted"/>
<dbReference type="PRINTS" id="PR00377">
    <property type="entry name" value="IMPHPHTASES"/>
</dbReference>
<dbReference type="EMBL" id="DRUB01000051">
    <property type="protein sequence ID" value="HHR95771.1"/>
    <property type="molecule type" value="Genomic_DNA"/>
</dbReference>
<evidence type="ECO:0008006" key="4">
    <source>
        <dbReference type="Google" id="ProtNLM"/>
    </source>
</evidence>
<feature type="binding site" evidence="1">
    <location>
        <position position="88"/>
    </location>
    <ligand>
        <name>Mg(2+)</name>
        <dbReference type="ChEBI" id="CHEBI:18420"/>
        <label>1</label>
        <note>catalytic</note>
    </ligand>
</feature>
<dbReference type="GO" id="GO:0006020">
    <property type="term" value="P:inositol metabolic process"/>
    <property type="evidence" value="ECO:0007669"/>
    <property type="project" value="TreeGrafter"/>
</dbReference>
<dbReference type="PANTHER" id="PTHR20854:SF4">
    <property type="entry name" value="INOSITOL-1-MONOPHOSPHATASE-RELATED"/>
    <property type="match status" value="1"/>
</dbReference>
<reference evidence="2" key="1">
    <citation type="journal article" date="2020" name="mSystems">
        <title>Genome- and Community-Level Interaction Insights into Carbon Utilization and Element Cycling Functions of Hydrothermarchaeota in Hydrothermal Sediment.</title>
        <authorList>
            <person name="Zhou Z."/>
            <person name="Liu Y."/>
            <person name="Xu W."/>
            <person name="Pan J."/>
            <person name="Luo Z.H."/>
            <person name="Li M."/>
        </authorList>
    </citation>
    <scope>NUCLEOTIDE SEQUENCE [LARGE SCALE GENOMIC DNA]</scope>
    <source>
        <strain evidence="3">SpSt-1</strain>
        <strain evidence="2">SpSt-1121</strain>
    </source>
</reference>
<dbReference type="Gene3D" id="3.30.540.10">
    <property type="entry name" value="Fructose-1,6-Bisphosphatase, subunit A, domain 1"/>
    <property type="match status" value="1"/>
</dbReference>
<sequence length="268" mass="29541">MSIYKGLEDGIAQCVDRVLNYLRSDRISGNIIGFNLFGDTTKEFDVIAEDILTSCIVDLLSDVIIVGEERGVRIYGSGKWIAVIDPVDGSNNLDADIPWSSISIAIARKEDGSSTLRNVVFAVVAEVFRNRMYIYRDGYVDIKGGKISRKEYPKPILLGYFESPESYKPIEKYISIRGKVALRSLGSAALDIVYVGLGAAEGFIDMRSKLRNIDIAAALKIATTLGAETYVCDFNDANKIPLENPVKIRCIIVGYNSTYLSKLLEASL</sequence>
<name>A0A7C5TG04_9CREN</name>
<dbReference type="GO" id="GO:0046872">
    <property type="term" value="F:metal ion binding"/>
    <property type="evidence" value="ECO:0007669"/>
    <property type="project" value="UniProtKB-KW"/>
</dbReference>
<accession>A0A7C5TG04</accession>
<dbReference type="AlphaFoldDB" id="A0A7C5TG04"/>
<comment type="caution">
    <text evidence="2">The sequence shown here is derived from an EMBL/GenBank/DDBJ whole genome shotgun (WGS) entry which is preliminary data.</text>
</comment>
<feature type="binding site" evidence="1">
    <location>
        <position position="85"/>
    </location>
    <ligand>
        <name>Mg(2+)</name>
        <dbReference type="ChEBI" id="CHEBI:18420"/>
        <label>1</label>
        <note>catalytic</note>
    </ligand>
</feature>
<dbReference type="Gene3D" id="3.40.190.80">
    <property type="match status" value="1"/>
</dbReference>
<dbReference type="EMBL" id="DRZI01000213">
    <property type="protein sequence ID" value="HHP82014.1"/>
    <property type="molecule type" value="Genomic_DNA"/>
</dbReference>
<organism evidence="2">
    <name type="scientific">Ignisphaera aggregans</name>
    <dbReference type="NCBI Taxonomy" id="334771"/>
    <lineage>
        <taxon>Archaea</taxon>
        <taxon>Thermoproteota</taxon>
        <taxon>Thermoprotei</taxon>
        <taxon>Desulfurococcales</taxon>
        <taxon>Desulfurococcaceae</taxon>
        <taxon>Ignisphaera</taxon>
    </lineage>
</organism>